<evidence type="ECO:0000313" key="3">
    <source>
        <dbReference type="Proteomes" id="UP001382455"/>
    </source>
</evidence>
<evidence type="ECO:0000256" key="1">
    <source>
        <dbReference type="SAM" id="SignalP"/>
    </source>
</evidence>
<feature type="chain" id="PRO_5046867082" evidence="1">
    <location>
        <begin position="23"/>
        <end position="110"/>
    </location>
</feature>
<dbReference type="Proteomes" id="UP001382455">
    <property type="component" value="Unassembled WGS sequence"/>
</dbReference>
<accession>A0ABU8EN50</accession>
<dbReference type="EMBL" id="JBAWKS010000001">
    <property type="protein sequence ID" value="MEI4548375.1"/>
    <property type="molecule type" value="Genomic_DNA"/>
</dbReference>
<name>A0ABU8EN50_9GAMM</name>
<reference evidence="2 3" key="1">
    <citation type="submission" date="2023-12" db="EMBL/GenBank/DDBJ databases">
        <title>Friends and Foes: Symbiotic and Algicidal bacterial influence on Karenia brevis blooms.</title>
        <authorList>
            <person name="Fei C."/>
            <person name="Mohamed A.R."/>
            <person name="Booker A."/>
            <person name="Arshad M."/>
            <person name="Klass S."/>
            <person name="Ahn S."/>
            <person name="Gilbert P.M."/>
            <person name="Heil C.A."/>
            <person name="Martinez J.M."/>
            <person name="Amin S.A."/>
        </authorList>
    </citation>
    <scope>NUCLEOTIDE SEQUENCE [LARGE SCALE GENOMIC DNA]</scope>
    <source>
        <strain evidence="2 3">CE15</strain>
    </source>
</reference>
<sequence length="110" mass="12083">MINLLRYNLILICMCCGFSLSAKSLQDPTRPKTLEASSVVANSTQADNALVLQSVFVKDSGNLAVIAGQMVRIGDQVQGHKVIRITPDSVTLEQGQTNKVLRLYQHEIKK</sequence>
<comment type="caution">
    <text evidence="2">The sequence shown here is derived from an EMBL/GenBank/DDBJ whole genome shotgun (WGS) entry which is preliminary data.</text>
</comment>
<proteinExistence type="predicted"/>
<keyword evidence="1" id="KW-0732">Signal</keyword>
<gene>
    <name evidence="2" type="ORF">WAE96_01470</name>
</gene>
<organism evidence="2 3">
    <name type="scientific">Pseudoalteromonas spongiae</name>
    <dbReference type="NCBI Taxonomy" id="298657"/>
    <lineage>
        <taxon>Bacteria</taxon>
        <taxon>Pseudomonadati</taxon>
        <taxon>Pseudomonadota</taxon>
        <taxon>Gammaproteobacteria</taxon>
        <taxon>Alteromonadales</taxon>
        <taxon>Pseudoalteromonadaceae</taxon>
        <taxon>Pseudoalteromonas</taxon>
    </lineage>
</organism>
<feature type="signal peptide" evidence="1">
    <location>
        <begin position="1"/>
        <end position="22"/>
    </location>
</feature>
<keyword evidence="3" id="KW-1185">Reference proteome</keyword>
<evidence type="ECO:0000313" key="2">
    <source>
        <dbReference type="EMBL" id="MEI4548375.1"/>
    </source>
</evidence>
<dbReference type="RefSeq" id="WP_336434356.1">
    <property type="nucleotide sequence ID" value="NZ_JBAWKS010000001.1"/>
</dbReference>
<protein>
    <submittedName>
        <fullName evidence="2">MSHA biogenesis protein MshK</fullName>
    </submittedName>
</protein>